<dbReference type="Gene3D" id="3.40.50.880">
    <property type="match status" value="1"/>
</dbReference>
<name>A0ABW1JEL5_9ACTN</name>
<proteinExistence type="predicted"/>
<dbReference type="PROSITE" id="PS51273">
    <property type="entry name" value="GATASE_TYPE_1"/>
    <property type="match status" value="1"/>
</dbReference>
<dbReference type="Proteomes" id="UP001596189">
    <property type="component" value="Unassembled WGS sequence"/>
</dbReference>
<keyword evidence="2" id="KW-1185">Reference proteome</keyword>
<dbReference type="PANTHER" id="PTHR43235">
    <property type="entry name" value="GLUTAMINE AMIDOTRANSFERASE PB2B2.05-RELATED"/>
    <property type="match status" value="1"/>
</dbReference>
<evidence type="ECO:0000313" key="2">
    <source>
        <dbReference type="Proteomes" id="UP001596189"/>
    </source>
</evidence>
<keyword evidence="1" id="KW-0378">Hydrolase</keyword>
<dbReference type="InterPro" id="IPR029062">
    <property type="entry name" value="Class_I_gatase-like"/>
</dbReference>
<evidence type="ECO:0000313" key="1">
    <source>
        <dbReference type="EMBL" id="MFC6007501.1"/>
    </source>
</evidence>
<dbReference type="InterPro" id="IPR044668">
    <property type="entry name" value="PuuD-like"/>
</dbReference>
<dbReference type="InterPro" id="IPR011697">
    <property type="entry name" value="Peptidase_C26"/>
</dbReference>
<comment type="caution">
    <text evidence="1">The sequence shown here is derived from an EMBL/GenBank/DDBJ whole genome shotgun (WGS) entry which is preliminary data.</text>
</comment>
<dbReference type="PANTHER" id="PTHR43235:SF1">
    <property type="entry name" value="GLUTAMINE AMIDOTRANSFERASE PB2B2.05-RELATED"/>
    <property type="match status" value="1"/>
</dbReference>
<dbReference type="SUPFAM" id="SSF52317">
    <property type="entry name" value="Class I glutamine amidotransferase-like"/>
    <property type="match status" value="1"/>
</dbReference>
<accession>A0ABW1JEL5</accession>
<protein>
    <submittedName>
        <fullName evidence="1">Gamma-glutamyl-gamma-aminobutyrate hydrolase family protein</fullName>
    </submittedName>
</protein>
<dbReference type="Pfam" id="PF07722">
    <property type="entry name" value="Peptidase_C26"/>
    <property type="match status" value="1"/>
</dbReference>
<organism evidence="1 2">
    <name type="scientific">Angustibacter luteus</name>
    <dbReference type="NCBI Taxonomy" id="658456"/>
    <lineage>
        <taxon>Bacteria</taxon>
        <taxon>Bacillati</taxon>
        <taxon>Actinomycetota</taxon>
        <taxon>Actinomycetes</taxon>
        <taxon>Kineosporiales</taxon>
        <taxon>Kineosporiaceae</taxon>
    </lineage>
</organism>
<gene>
    <name evidence="1" type="ORF">ACFQDO_10210</name>
</gene>
<dbReference type="RefSeq" id="WP_345716298.1">
    <property type="nucleotide sequence ID" value="NZ_BAABFP010000004.1"/>
</dbReference>
<dbReference type="GO" id="GO:0016787">
    <property type="term" value="F:hydrolase activity"/>
    <property type="evidence" value="ECO:0007669"/>
    <property type="project" value="UniProtKB-KW"/>
</dbReference>
<reference evidence="2" key="1">
    <citation type="journal article" date="2019" name="Int. J. Syst. Evol. Microbiol.">
        <title>The Global Catalogue of Microorganisms (GCM) 10K type strain sequencing project: providing services to taxonomists for standard genome sequencing and annotation.</title>
        <authorList>
            <consortium name="The Broad Institute Genomics Platform"/>
            <consortium name="The Broad Institute Genome Sequencing Center for Infectious Disease"/>
            <person name="Wu L."/>
            <person name="Ma J."/>
        </authorList>
    </citation>
    <scope>NUCLEOTIDE SEQUENCE [LARGE SCALE GENOMIC DNA]</scope>
    <source>
        <strain evidence="2">KACC 14249</strain>
    </source>
</reference>
<dbReference type="EMBL" id="JBHSRD010000003">
    <property type="protein sequence ID" value="MFC6007501.1"/>
    <property type="molecule type" value="Genomic_DNA"/>
</dbReference>
<sequence length="253" mass="26597">MTERTGGRPLVVIPARYSQSASALRYRAEVVARTLAEAVFEAGGEPLVTHPHAPGATVDVDAARERLRFADALLLPGGGDVSARWTATDDHPSLYDVDEGQDAWDIALAQAAMADGLPLLSICRGTQIVNVALGGTLVADMAETVGDHRHRTHQIKVAVDSPLAAVVGEQPTISCYHHQCLDQLAPGLRAVAWAGDGVIEAVASDVLTGWYVGVQWHPEDSAATDPAQAAIFAGLVRAAAGRRDAAPHGRGER</sequence>